<reference evidence="6 7" key="1">
    <citation type="submission" date="2020-08" db="EMBL/GenBank/DDBJ databases">
        <title>Sequencing the genomes of 1000 actinobacteria strains.</title>
        <authorList>
            <person name="Klenk H.-P."/>
        </authorList>
    </citation>
    <scope>NUCLEOTIDE SEQUENCE [LARGE SCALE GENOMIC DNA]</scope>
    <source>
        <strain evidence="6 7">DSM 15626</strain>
    </source>
</reference>
<dbReference type="EMBL" id="JACHKF010000001">
    <property type="protein sequence ID" value="MBB6565236.1"/>
    <property type="molecule type" value="Genomic_DNA"/>
</dbReference>
<dbReference type="NCBIfam" id="TIGR01879">
    <property type="entry name" value="hydantase"/>
    <property type="match status" value="1"/>
</dbReference>
<feature type="binding site" evidence="4">
    <location>
        <position position="350"/>
    </location>
    <ligand>
        <name>allantoate</name>
        <dbReference type="ChEBI" id="CHEBI:17536"/>
    </ligand>
</feature>
<evidence type="ECO:0000313" key="7">
    <source>
        <dbReference type="Proteomes" id="UP000553957"/>
    </source>
</evidence>
<organism evidence="6 7">
    <name type="scientific">Kribbella sandramycini</name>
    <dbReference type="NCBI Taxonomy" id="60450"/>
    <lineage>
        <taxon>Bacteria</taxon>
        <taxon>Bacillati</taxon>
        <taxon>Actinomycetota</taxon>
        <taxon>Actinomycetes</taxon>
        <taxon>Propionibacteriales</taxon>
        <taxon>Kribbellaceae</taxon>
        <taxon>Kribbella</taxon>
    </lineage>
</organism>
<feature type="binding site" evidence="3">
    <location>
        <position position="441"/>
    </location>
    <ligand>
        <name>Zn(2+)</name>
        <dbReference type="ChEBI" id="CHEBI:29105"/>
        <label>2</label>
    </ligand>
</feature>
<comment type="similarity">
    <text evidence="1">Belongs to the peptidase M20 family.</text>
</comment>
<evidence type="ECO:0000256" key="1">
    <source>
        <dbReference type="ARBA" id="ARBA00006153"/>
    </source>
</evidence>
<feature type="binding site" evidence="3">
    <location>
        <position position="147"/>
    </location>
    <ligand>
        <name>Zn(2+)</name>
        <dbReference type="ChEBI" id="CHEBI:29105"/>
        <label>1</label>
    </ligand>
</feature>
<keyword evidence="2 6" id="KW-0378">Hydrolase</keyword>
<feature type="binding site" evidence="4">
    <location>
        <position position="279"/>
    </location>
    <ligand>
        <name>allantoate</name>
        <dbReference type="ChEBI" id="CHEBI:17536"/>
    </ligand>
</feature>
<dbReference type="NCBIfam" id="NF006770">
    <property type="entry name" value="PRK09290.1-4"/>
    <property type="match status" value="1"/>
</dbReference>
<evidence type="ECO:0000256" key="5">
    <source>
        <dbReference type="SAM" id="MobiDB-lite"/>
    </source>
</evidence>
<gene>
    <name evidence="6" type="ORF">HNR71_000873</name>
</gene>
<dbReference type="GO" id="GO:0046872">
    <property type="term" value="F:metal ion binding"/>
    <property type="evidence" value="ECO:0007669"/>
    <property type="project" value="UniProtKB-KW"/>
</dbReference>
<feature type="binding site" evidence="3">
    <location>
        <position position="158"/>
    </location>
    <ligand>
        <name>Zn(2+)</name>
        <dbReference type="ChEBI" id="CHEBI:29105"/>
        <label>2</label>
    </ligand>
</feature>
<dbReference type="PIRSF" id="PIRSF001235">
    <property type="entry name" value="Amidase_carbamoylase"/>
    <property type="match status" value="1"/>
</dbReference>
<comment type="cofactor">
    <cofactor evidence="3">
        <name>Zn(2+)</name>
        <dbReference type="ChEBI" id="CHEBI:29105"/>
    </cofactor>
    <text evidence="3">Binds 2 Zn(2+) ions per subunit.</text>
</comment>
<dbReference type="Proteomes" id="UP000553957">
    <property type="component" value="Unassembled WGS sequence"/>
</dbReference>
<evidence type="ECO:0000256" key="4">
    <source>
        <dbReference type="PIRSR" id="PIRSR001235-2"/>
    </source>
</evidence>
<dbReference type="EC" id="3.5.1.87" evidence="6"/>
<dbReference type="SUPFAM" id="SSF53187">
    <property type="entry name" value="Zn-dependent exopeptidases"/>
    <property type="match status" value="2"/>
</dbReference>
<dbReference type="InterPro" id="IPR010158">
    <property type="entry name" value="Amidase_Cbmase"/>
</dbReference>
<evidence type="ECO:0000256" key="3">
    <source>
        <dbReference type="PIRSR" id="PIRSR001235-1"/>
    </source>
</evidence>
<name>A0A841SAV0_9ACTN</name>
<dbReference type="InterPro" id="IPR002933">
    <property type="entry name" value="Peptidase_M20"/>
</dbReference>
<dbReference type="Pfam" id="PF01546">
    <property type="entry name" value="Peptidase_M20"/>
    <property type="match status" value="1"/>
</dbReference>
<feature type="compositionally biased region" description="Gly residues" evidence="5">
    <location>
        <begin position="87"/>
        <end position="104"/>
    </location>
</feature>
<dbReference type="PANTHER" id="PTHR32494:SF5">
    <property type="entry name" value="ALLANTOATE AMIDOHYDROLASE"/>
    <property type="match status" value="1"/>
</dbReference>
<feature type="region of interest" description="Disordered" evidence="5">
    <location>
        <begin position="68"/>
        <end position="133"/>
    </location>
</feature>
<dbReference type="Gene3D" id="3.30.70.360">
    <property type="match status" value="1"/>
</dbReference>
<feature type="binding site" evidence="3">
    <location>
        <position position="193"/>
    </location>
    <ligand>
        <name>Zn(2+)</name>
        <dbReference type="ChEBI" id="CHEBI:29105"/>
        <label>2</label>
    </ligand>
</feature>
<dbReference type="PANTHER" id="PTHR32494">
    <property type="entry name" value="ALLANTOATE DEIMINASE-RELATED"/>
    <property type="match status" value="1"/>
</dbReference>
<proteinExistence type="inferred from homology"/>
<feature type="binding site" evidence="3">
    <location>
        <position position="257"/>
    </location>
    <ligand>
        <name>Zn(2+)</name>
        <dbReference type="ChEBI" id="CHEBI:29105"/>
        <label>1</label>
    </ligand>
</feature>
<feature type="binding site" evidence="3">
    <location>
        <position position="158"/>
    </location>
    <ligand>
        <name>Zn(2+)</name>
        <dbReference type="ChEBI" id="CHEBI:29105"/>
        <label>1</label>
    </ligand>
</feature>
<accession>A0A841SAV0</accession>
<feature type="compositionally biased region" description="Low complexity" evidence="5">
    <location>
        <begin position="111"/>
        <end position="128"/>
    </location>
</feature>
<dbReference type="InterPro" id="IPR036264">
    <property type="entry name" value="Bact_exopeptidase_dim_dom"/>
</dbReference>
<dbReference type="GO" id="GO:0016813">
    <property type="term" value="F:hydrolase activity, acting on carbon-nitrogen (but not peptide) bonds, in linear amidines"/>
    <property type="evidence" value="ECO:0007669"/>
    <property type="project" value="InterPro"/>
</dbReference>
<dbReference type="Gene3D" id="3.40.630.10">
    <property type="entry name" value="Zn peptidases"/>
    <property type="match status" value="2"/>
</dbReference>
<sequence>MSFESLWAVQSAIGRDPDTGGYTRGGWTPTEREATHWFRAECATRDLTLESDGLGNLIAWWDPAGDPRGKPALRPAPRAGNVASGTAGNGSGSAGPPGASGGVAGHRPDVAGSAEPSSGSPDGGSRSALYLPGGEPAARRGVVTGSHLDSVIDGGAFDGPLGVVSALAAVDRLRAEGFVPRVPIGVGAFVEEEGSRFGMPCLGSRVAAGVLPAEKALALTDRQGVSLRRALEDDGTDPAGVGPSPLLAKMGTFVELHVEQGRGLTAPVGVASSIWPHGRYRFTFTGEANHAGTTLMEDRHDPMLTYAMTALAANKQARLAGARATFGRLSVEPNGTNAVPSTVTAWLDARAADTATLESLLAAITRQAVERAERDGTTVVVTPESVSPIVDFPAGLRDRIVGVLDGAPVLPTGAGHDAGVFSAAGVPTAMLFVRNPTGISHSPAEFAEEDDCLAGVEALAAVLKDLAK</sequence>
<protein>
    <submittedName>
        <fullName evidence="6">N-carbamoyl-L-amino-acid hydrolase</fullName>
        <ecNumber evidence="6">3.5.1.87</ecNumber>
    </submittedName>
</protein>
<keyword evidence="3" id="KW-0862">Zinc</keyword>
<keyword evidence="3" id="KW-0479">Metal-binding</keyword>
<dbReference type="SUPFAM" id="SSF55031">
    <property type="entry name" value="Bacterial exopeptidase dimerisation domain"/>
    <property type="match status" value="1"/>
</dbReference>
<evidence type="ECO:0000256" key="2">
    <source>
        <dbReference type="ARBA" id="ARBA00022801"/>
    </source>
</evidence>
<comment type="caution">
    <text evidence="6">The sequence shown here is derived from an EMBL/GenBank/DDBJ whole genome shotgun (WGS) entry which is preliminary data.</text>
</comment>
<feature type="binding site" evidence="4">
    <location>
        <position position="337"/>
    </location>
    <ligand>
        <name>allantoate</name>
        <dbReference type="ChEBI" id="CHEBI:17536"/>
    </ligand>
</feature>
<dbReference type="GO" id="GO:0050538">
    <property type="term" value="F:N-carbamoyl-L-amino-acid hydrolase activity"/>
    <property type="evidence" value="ECO:0007669"/>
    <property type="project" value="UniProtKB-EC"/>
</dbReference>
<evidence type="ECO:0000313" key="6">
    <source>
        <dbReference type="EMBL" id="MBB6565236.1"/>
    </source>
</evidence>
<dbReference type="AlphaFoldDB" id="A0A841SAV0"/>